<proteinExistence type="predicted"/>
<dbReference type="Proteomes" id="UP001165960">
    <property type="component" value="Unassembled WGS sequence"/>
</dbReference>
<keyword evidence="2" id="KW-1185">Reference proteome</keyword>
<reference evidence="1" key="1">
    <citation type="submission" date="2022-04" db="EMBL/GenBank/DDBJ databases">
        <title>Genome of the entomopathogenic fungus Entomophthora muscae.</title>
        <authorList>
            <person name="Elya C."/>
            <person name="Lovett B.R."/>
            <person name="Lee E."/>
            <person name="Macias A.M."/>
            <person name="Hajek A.E."/>
            <person name="De Bivort B.L."/>
            <person name="Kasson M.T."/>
            <person name="De Fine Licht H.H."/>
            <person name="Stajich J.E."/>
        </authorList>
    </citation>
    <scope>NUCLEOTIDE SEQUENCE</scope>
    <source>
        <strain evidence="1">Berkeley</strain>
    </source>
</reference>
<protein>
    <submittedName>
        <fullName evidence="1">Signal recognition particle subunit</fullName>
    </submittedName>
</protein>
<evidence type="ECO:0000313" key="2">
    <source>
        <dbReference type="Proteomes" id="UP001165960"/>
    </source>
</evidence>
<accession>A0ACC2RF57</accession>
<dbReference type="EMBL" id="QTSX02007341">
    <property type="protein sequence ID" value="KAJ9048707.1"/>
    <property type="molecule type" value="Genomic_DNA"/>
</dbReference>
<name>A0ACC2RF57_9FUNG</name>
<evidence type="ECO:0000313" key="1">
    <source>
        <dbReference type="EMBL" id="KAJ9048707.1"/>
    </source>
</evidence>
<sequence length="163" mass="18709">MNPDDVDDMDFPLPVSVDDFSDVRQSNALYAQDVAPFKDWICIYPIYFDANVSIHKGRKVKKAWAIKNPNVIHLMYAIHKLSFKTCFEPVKRHPRTFDNYGRIRVNLLLENGFYANQDVTTKHQLLQKIANLLPEAQRSIGEVDSSDLEAVVNAGKKYLRVAK</sequence>
<comment type="caution">
    <text evidence="1">The sequence shown here is derived from an EMBL/GenBank/DDBJ whole genome shotgun (WGS) entry which is preliminary data.</text>
</comment>
<gene>
    <name evidence="1" type="primary">SEC65_2</name>
    <name evidence="1" type="ORF">DSO57_1032300</name>
</gene>
<organism evidence="1 2">
    <name type="scientific">Entomophthora muscae</name>
    <dbReference type="NCBI Taxonomy" id="34485"/>
    <lineage>
        <taxon>Eukaryota</taxon>
        <taxon>Fungi</taxon>
        <taxon>Fungi incertae sedis</taxon>
        <taxon>Zoopagomycota</taxon>
        <taxon>Entomophthoromycotina</taxon>
        <taxon>Entomophthoromycetes</taxon>
        <taxon>Entomophthorales</taxon>
        <taxon>Entomophthoraceae</taxon>
        <taxon>Entomophthora</taxon>
    </lineage>
</organism>